<reference evidence="1 2" key="1">
    <citation type="submission" date="2015-01" db="EMBL/GenBank/DDBJ databases">
        <title>Evolution of Trichinella species and genotypes.</title>
        <authorList>
            <person name="Korhonen P.K."/>
            <person name="Edoardo P."/>
            <person name="Giuseppe L.R."/>
            <person name="Gasser R.B."/>
        </authorList>
    </citation>
    <scope>NUCLEOTIDE SEQUENCE [LARGE SCALE GENOMIC DNA]</scope>
    <source>
        <strain evidence="1">ISS2496</strain>
    </source>
</reference>
<dbReference type="Proteomes" id="UP000054783">
    <property type="component" value="Unassembled WGS sequence"/>
</dbReference>
<dbReference type="EMBL" id="JYDQ01000054">
    <property type="protein sequence ID" value="KRY17902.1"/>
    <property type="molecule type" value="Genomic_DNA"/>
</dbReference>
<evidence type="ECO:0000313" key="1">
    <source>
        <dbReference type="EMBL" id="KRY17902.1"/>
    </source>
</evidence>
<dbReference type="AlphaFoldDB" id="A0A0V1A0B6"/>
<accession>A0A0V1A0B6</accession>
<proteinExistence type="predicted"/>
<name>A0A0V1A0B6_9BILA</name>
<evidence type="ECO:0000313" key="2">
    <source>
        <dbReference type="Proteomes" id="UP000054783"/>
    </source>
</evidence>
<sequence length="74" mass="8960">MFEIFALKLSELYKISSEIGKWKRKIDFKLVVTCHQQATGYTVRDKSKPRKRSWEIFHICIWNEPICSIDDYYQ</sequence>
<protein>
    <submittedName>
        <fullName evidence="1">Uncharacterized protein</fullName>
    </submittedName>
</protein>
<gene>
    <name evidence="1" type="ORF">T12_16382</name>
</gene>
<organism evidence="1 2">
    <name type="scientific">Trichinella patagoniensis</name>
    <dbReference type="NCBI Taxonomy" id="990121"/>
    <lineage>
        <taxon>Eukaryota</taxon>
        <taxon>Metazoa</taxon>
        <taxon>Ecdysozoa</taxon>
        <taxon>Nematoda</taxon>
        <taxon>Enoplea</taxon>
        <taxon>Dorylaimia</taxon>
        <taxon>Trichinellida</taxon>
        <taxon>Trichinellidae</taxon>
        <taxon>Trichinella</taxon>
    </lineage>
</organism>
<comment type="caution">
    <text evidence="1">The sequence shown here is derived from an EMBL/GenBank/DDBJ whole genome shotgun (WGS) entry which is preliminary data.</text>
</comment>
<keyword evidence="2" id="KW-1185">Reference proteome</keyword>